<keyword evidence="1" id="KW-0812">Transmembrane</keyword>
<evidence type="ECO:0000256" key="1">
    <source>
        <dbReference type="SAM" id="Phobius"/>
    </source>
</evidence>
<gene>
    <name evidence="2" type="ORF">HDF10_002722</name>
</gene>
<feature type="transmembrane region" description="Helical" evidence="1">
    <location>
        <begin position="20"/>
        <end position="41"/>
    </location>
</feature>
<dbReference type="Gene3D" id="2.160.20.80">
    <property type="entry name" value="E3 ubiquitin-protein ligase SopA"/>
    <property type="match status" value="1"/>
</dbReference>
<dbReference type="PANTHER" id="PTHR14136:SF17">
    <property type="entry name" value="BTB_POZ DOMAIN-CONTAINING PROTEIN KCTD9"/>
    <property type="match status" value="1"/>
</dbReference>
<organism evidence="2 3">
    <name type="scientific">Tunturiibacter lichenicola</name>
    <dbReference type="NCBI Taxonomy" id="2051959"/>
    <lineage>
        <taxon>Bacteria</taxon>
        <taxon>Pseudomonadati</taxon>
        <taxon>Acidobacteriota</taxon>
        <taxon>Terriglobia</taxon>
        <taxon>Terriglobales</taxon>
        <taxon>Acidobacteriaceae</taxon>
        <taxon>Tunturiibacter</taxon>
    </lineage>
</organism>
<dbReference type="Proteomes" id="UP000569092">
    <property type="component" value="Unassembled WGS sequence"/>
</dbReference>
<name>A0A7W8JB04_9BACT</name>
<proteinExistence type="predicted"/>
<evidence type="ECO:0000313" key="2">
    <source>
        <dbReference type="EMBL" id="MBB5344736.1"/>
    </source>
</evidence>
<dbReference type="InterPro" id="IPR051082">
    <property type="entry name" value="Pentapeptide-BTB/POZ_domain"/>
</dbReference>
<keyword evidence="1" id="KW-1133">Transmembrane helix</keyword>
<dbReference type="SUPFAM" id="SSF141571">
    <property type="entry name" value="Pentapeptide repeat-like"/>
    <property type="match status" value="1"/>
</dbReference>
<evidence type="ECO:0000313" key="3">
    <source>
        <dbReference type="Proteomes" id="UP000569092"/>
    </source>
</evidence>
<dbReference type="EMBL" id="JACHDZ010000004">
    <property type="protein sequence ID" value="MBB5344736.1"/>
    <property type="molecule type" value="Genomic_DNA"/>
</dbReference>
<accession>A0A7W8JB04</accession>
<dbReference type="AlphaFoldDB" id="A0A7W8JB04"/>
<keyword evidence="1" id="KW-0472">Membrane</keyword>
<dbReference type="InterPro" id="IPR001646">
    <property type="entry name" value="5peptide_repeat"/>
</dbReference>
<protein>
    <submittedName>
        <fullName evidence="2">Uncharacterized protein YjbI with pentapeptide repeats</fullName>
    </submittedName>
</protein>
<sequence length="229" mass="25101">MFRHFEWYTSWVAWALGNWAFLDVLDHLGTFSVLIAVIFYFSESGDRKKQRHYQAWQVINTAQGKGGSGGRIEALQQLNADHVSLTGVDASNAFLQGIHLSDANLSRCDLHASDLRGSNFTNSLFTFCIMNDANLRGATLSGAKMENVNLNGADLNGASMQNVTLSGANLDEVDLRGADIENIHWVGIDSIRLANLAGVKNAPPEFLKFASQHGAVSLESDDQWGKLMQ</sequence>
<comment type="caution">
    <text evidence="2">The sequence shown here is derived from an EMBL/GenBank/DDBJ whole genome shotgun (WGS) entry which is preliminary data.</text>
</comment>
<dbReference type="Pfam" id="PF00805">
    <property type="entry name" value="Pentapeptide"/>
    <property type="match status" value="1"/>
</dbReference>
<reference evidence="2 3" key="1">
    <citation type="submission" date="2020-08" db="EMBL/GenBank/DDBJ databases">
        <title>Genomic Encyclopedia of Type Strains, Phase IV (KMG-V): Genome sequencing to study the core and pangenomes of soil and plant-associated prokaryotes.</title>
        <authorList>
            <person name="Whitman W."/>
        </authorList>
    </citation>
    <scope>NUCLEOTIDE SEQUENCE [LARGE SCALE GENOMIC DNA]</scope>
    <source>
        <strain evidence="2 3">M8US30</strain>
    </source>
</reference>
<dbReference type="PANTHER" id="PTHR14136">
    <property type="entry name" value="BTB_POZ DOMAIN-CONTAINING PROTEIN KCTD9"/>
    <property type="match status" value="1"/>
</dbReference>